<comment type="caution">
    <text evidence="1">The sequence shown here is derived from an EMBL/GenBank/DDBJ whole genome shotgun (WGS) entry which is preliminary data.</text>
</comment>
<accession>A0A9D4TRB6</accession>
<dbReference type="Proteomes" id="UP001055712">
    <property type="component" value="Unassembled WGS sequence"/>
</dbReference>
<name>A0A9D4TRB6_CHLVU</name>
<dbReference type="EMBL" id="SIDB01000005">
    <property type="protein sequence ID" value="KAI3432554.1"/>
    <property type="molecule type" value="Genomic_DNA"/>
</dbReference>
<keyword evidence="2" id="KW-1185">Reference proteome</keyword>
<evidence type="ECO:0000313" key="2">
    <source>
        <dbReference type="Proteomes" id="UP001055712"/>
    </source>
</evidence>
<evidence type="ECO:0000313" key="1">
    <source>
        <dbReference type="EMBL" id="KAI3432554.1"/>
    </source>
</evidence>
<sequence length="403" mass="44790">MQSASWGEWASLNGSNVDFHVKLNRDSVELTTRHPEYDPVPTRQCPDEIRDAILALVDDAKRAVGYEGTVTQAQEFITRFQAFVSDNTQLAHAVEVGIYGASALGYGNFLDRLVARSVLVRPSPQESLRALLREMMEHGVPLLVGTGNKNGGKVSDRAAAEAVTTENFNSFTVKHFGVGSLFVVMDSAMNVICVVRPMAVPWLAPQGTTGYLPEEFRNPLYPSTSSVQFFCEIQCVAAWPQMACATWKLDPRFNFGVDKRDPLAGYKDMRRQGTHLIVNRRCFTTRLFQDYPLAALGDVLGDFVGKLRNFQGAPNKQTLKGDPNHVDKDYCMWRRALLLKMLFESNEGTVSRCLSQHLPVSIVGEPARVSERCANAFKATDFTIAFTRVKVSAMLAHLGFDLQ</sequence>
<organism evidence="1 2">
    <name type="scientific">Chlorella vulgaris</name>
    <name type="common">Green alga</name>
    <dbReference type="NCBI Taxonomy" id="3077"/>
    <lineage>
        <taxon>Eukaryota</taxon>
        <taxon>Viridiplantae</taxon>
        <taxon>Chlorophyta</taxon>
        <taxon>core chlorophytes</taxon>
        <taxon>Trebouxiophyceae</taxon>
        <taxon>Chlorellales</taxon>
        <taxon>Chlorellaceae</taxon>
        <taxon>Chlorella clade</taxon>
        <taxon>Chlorella</taxon>
    </lineage>
</organism>
<gene>
    <name evidence="1" type="ORF">D9Q98_004103</name>
</gene>
<protein>
    <submittedName>
        <fullName evidence="1">Uncharacterized protein</fullName>
    </submittedName>
</protein>
<dbReference type="AlphaFoldDB" id="A0A9D4TRB6"/>
<reference evidence="1" key="2">
    <citation type="submission" date="2020-11" db="EMBL/GenBank/DDBJ databases">
        <authorList>
            <person name="Cecchin M."/>
            <person name="Marcolungo L."/>
            <person name="Rossato M."/>
            <person name="Girolomoni L."/>
            <person name="Cosentino E."/>
            <person name="Cuine S."/>
            <person name="Li-Beisson Y."/>
            <person name="Delledonne M."/>
            <person name="Ballottari M."/>
        </authorList>
    </citation>
    <scope>NUCLEOTIDE SEQUENCE</scope>
    <source>
        <strain evidence="1">211/11P</strain>
        <tissue evidence="1">Whole cell</tissue>
    </source>
</reference>
<proteinExistence type="predicted"/>
<reference evidence="1" key="1">
    <citation type="journal article" date="2019" name="Plant J.">
        <title>Chlorella vulgaris genome assembly and annotation reveals the molecular basis for metabolic acclimation to high light conditions.</title>
        <authorList>
            <person name="Cecchin M."/>
            <person name="Marcolungo L."/>
            <person name="Rossato M."/>
            <person name="Girolomoni L."/>
            <person name="Cosentino E."/>
            <person name="Cuine S."/>
            <person name="Li-Beisson Y."/>
            <person name="Delledonne M."/>
            <person name="Ballottari M."/>
        </authorList>
    </citation>
    <scope>NUCLEOTIDE SEQUENCE</scope>
    <source>
        <strain evidence="1">211/11P</strain>
    </source>
</reference>